<accession>A0A4R9I6Q5</accession>
<dbReference type="PANTHER" id="PTHR33204">
    <property type="entry name" value="TRANSCRIPTIONAL REGULATOR, MARR FAMILY"/>
    <property type="match status" value="1"/>
</dbReference>
<dbReference type="GO" id="GO:0003677">
    <property type="term" value="F:DNA binding"/>
    <property type="evidence" value="ECO:0007669"/>
    <property type="project" value="UniProtKB-KW"/>
</dbReference>
<keyword evidence="2" id="KW-0238">DNA-binding</keyword>
<dbReference type="RefSeq" id="WP_135601664.1">
    <property type="nucleotide sequence ID" value="NZ_RQFK01000026.1"/>
</dbReference>
<dbReference type="PANTHER" id="PTHR33204:SF37">
    <property type="entry name" value="HTH-TYPE TRANSCRIPTIONAL REGULATOR YODB"/>
    <property type="match status" value="1"/>
</dbReference>
<dbReference type="AlphaFoldDB" id="A0A4R9I6Q5"/>
<organism evidence="5 6">
    <name type="scientific">Leptospira noumeaensis</name>
    <dbReference type="NCBI Taxonomy" id="2484964"/>
    <lineage>
        <taxon>Bacteria</taxon>
        <taxon>Pseudomonadati</taxon>
        <taxon>Spirochaetota</taxon>
        <taxon>Spirochaetia</taxon>
        <taxon>Leptospirales</taxon>
        <taxon>Leptospiraceae</taxon>
        <taxon>Leptospira</taxon>
    </lineage>
</organism>
<evidence type="ECO:0000313" key="5">
    <source>
        <dbReference type="EMBL" id="TGK81801.1"/>
    </source>
</evidence>
<keyword evidence="6" id="KW-1185">Reference proteome</keyword>
<comment type="caution">
    <text evidence="5">The sequence shown here is derived from an EMBL/GenBank/DDBJ whole genome shotgun (WGS) entry which is preliminary data.</text>
</comment>
<gene>
    <name evidence="5" type="ORF">EHQ24_10935</name>
</gene>
<dbReference type="PROSITE" id="PS51118">
    <property type="entry name" value="HTH_HXLR"/>
    <property type="match status" value="1"/>
</dbReference>
<evidence type="ECO:0000313" key="6">
    <source>
        <dbReference type="Proteomes" id="UP000298009"/>
    </source>
</evidence>
<keyword evidence="1" id="KW-0805">Transcription regulation</keyword>
<dbReference type="Gene3D" id="1.10.10.10">
    <property type="entry name" value="Winged helix-like DNA-binding domain superfamily/Winged helix DNA-binding domain"/>
    <property type="match status" value="1"/>
</dbReference>
<proteinExistence type="predicted"/>
<reference evidence="5" key="1">
    <citation type="journal article" date="2019" name="PLoS Negl. Trop. Dis.">
        <title>Revisiting the worldwide diversity of Leptospira species in the environment.</title>
        <authorList>
            <person name="Vincent A.T."/>
            <person name="Schiettekatte O."/>
            <person name="Bourhy P."/>
            <person name="Veyrier F.J."/>
            <person name="Picardeau M."/>
        </authorList>
    </citation>
    <scope>NUCLEOTIDE SEQUENCE [LARGE SCALE GENOMIC DNA]</scope>
    <source>
        <strain evidence="5">201800287</strain>
    </source>
</reference>
<dbReference type="EMBL" id="RQFK01000026">
    <property type="protein sequence ID" value="TGK81801.1"/>
    <property type="molecule type" value="Genomic_DNA"/>
</dbReference>
<dbReference type="InterPro" id="IPR036390">
    <property type="entry name" value="WH_DNA-bd_sf"/>
</dbReference>
<dbReference type="InterPro" id="IPR036388">
    <property type="entry name" value="WH-like_DNA-bd_sf"/>
</dbReference>
<dbReference type="InterPro" id="IPR002577">
    <property type="entry name" value="HTH_HxlR"/>
</dbReference>
<evidence type="ECO:0000259" key="4">
    <source>
        <dbReference type="PROSITE" id="PS51118"/>
    </source>
</evidence>
<dbReference type="Pfam" id="PF01638">
    <property type="entry name" value="HxlR"/>
    <property type="match status" value="1"/>
</dbReference>
<dbReference type="Proteomes" id="UP000298009">
    <property type="component" value="Unassembled WGS sequence"/>
</dbReference>
<sequence>MEKAKKRSECPLSCSLDIFGDKWSLLIIRDMMFFNKSTYGDFLKSEEGIATNILAARLQSLEENELIEKTDHPTSKAKVLYQLTNKAIELLPILLEIQLWAEKYFEIPAEIKSQLKEVKKGKEEFIKVMTRKLKKQSANQAG</sequence>
<evidence type="ECO:0000256" key="2">
    <source>
        <dbReference type="ARBA" id="ARBA00023125"/>
    </source>
</evidence>
<protein>
    <submittedName>
        <fullName evidence="5">Transcriptional regulator</fullName>
    </submittedName>
</protein>
<feature type="domain" description="HTH hxlR-type" evidence="4">
    <location>
        <begin position="10"/>
        <end position="109"/>
    </location>
</feature>
<dbReference type="OrthoDB" id="9791143at2"/>
<evidence type="ECO:0000256" key="1">
    <source>
        <dbReference type="ARBA" id="ARBA00023015"/>
    </source>
</evidence>
<dbReference type="SUPFAM" id="SSF46785">
    <property type="entry name" value="Winged helix' DNA-binding domain"/>
    <property type="match status" value="1"/>
</dbReference>
<name>A0A4R9I6Q5_9LEPT</name>
<evidence type="ECO:0000256" key="3">
    <source>
        <dbReference type="ARBA" id="ARBA00023163"/>
    </source>
</evidence>
<keyword evidence="3" id="KW-0804">Transcription</keyword>